<dbReference type="Proteomes" id="UP000024404">
    <property type="component" value="Unassembled WGS sequence"/>
</dbReference>
<dbReference type="EnsemblMetazoa" id="OVOC10825.1">
    <property type="protein sequence ID" value="OVOC10825.1"/>
    <property type="gene ID" value="WBGene00247634"/>
</dbReference>
<protein>
    <submittedName>
        <fullName evidence="1">Uncharacterized protein</fullName>
    </submittedName>
</protein>
<proteinExistence type="predicted"/>
<reference evidence="2" key="1">
    <citation type="submission" date="2013-10" db="EMBL/GenBank/DDBJ databases">
        <title>Genome sequencing of Onchocerca volvulus.</title>
        <authorList>
            <person name="Cotton J."/>
            <person name="Tsai J."/>
            <person name="Stanley E."/>
            <person name="Tracey A."/>
            <person name="Holroyd N."/>
            <person name="Lustigman S."/>
            <person name="Berriman M."/>
        </authorList>
    </citation>
    <scope>NUCLEOTIDE SEQUENCE</scope>
</reference>
<dbReference type="EMBL" id="CMVM020000345">
    <property type="status" value="NOT_ANNOTATED_CDS"/>
    <property type="molecule type" value="Genomic_DNA"/>
</dbReference>
<keyword evidence="2" id="KW-1185">Reference proteome</keyword>
<dbReference type="AlphaFoldDB" id="A0A8R1TJI3"/>
<evidence type="ECO:0000313" key="1">
    <source>
        <dbReference type="EnsemblMetazoa" id="OVOC10825.1"/>
    </source>
</evidence>
<sequence length="71" mass="8219">MRSFKERNVLEVWITMLDNATLQLEDVRSSRTIDFSDKESDNSIKFAFTTTIECSDLRLFSCALIQKLSPL</sequence>
<organism evidence="1 2">
    <name type="scientific">Onchocerca volvulus</name>
    <dbReference type="NCBI Taxonomy" id="6282"/>
    <lineage>
        <taxon>Eukaryota</taxon>
        <taxon>Metazoa</taxon>
        <taxon>Ecdysozoa</taxon>
        <taxon>Nematoda</taxon>
        <taxon>Chromadorea</taxon>
        <taxon>Rhabditida</taxon>
        <taxon>Spirurina</taxon>
        <taxon>Spiruromorpha</taxon>
        <taxon>Filarioidea</taxon>
        <taxon>Onchocercidae</taxon>
        <taxon>Onchocerca</taxon>
    </lineage>
</organism>
<reference evidence="1" key="2">
    <citation type="submission" date="2022-06" db="UniProtKB">
        <authorList>
            <consortium name="EnsemblMetazoa"/>
        </authorList>
    </citation>
    <scope>IDENTIFICATION</scope>
</reference>
<name>A0A8R1TJI3_ONCVO</name>
<accession>A0A8R1TJI3</accession>
<evidence type="ECO:0000313" key="2">
    <source>
        <dbReference type="Proteomes" id="UP000024404"/>
    </source>
</evidence>